<name>F3ZRW1_9BACE</name>
<dbReference type="SUPFAM" id="SSF53098">
    <property type="entry name" value="Ribonuclease H-like"/>
    <property type="match status" value="1"/>
</dbReference>
<dbReference type="HOGENOM" id="CLU_640392_0_0_10"/>
<dbReference type="InterPro" id="IPR036397">
    <property type="entry name" value="RNaseH_sf"/>
</dbReference>
<dbReference type="Pfam" id="PF00665">
    <property type="entry name" value="rve"/>
    <property type="match status" value="1"/>
</dbReference>
<evidence type="ECO:0000313" key="2">
    <source>
        <dbReference type="EMBL" id="EGJ70767.1"/>
    </source>
</evidence>
<dbReference type="GO" id="GO:0015074">
    <property type="term" value="P:DNA integration"/>
    <property type="evidence" value="ECO:0007669"/>
    <property type="project" value="InterPro"/>
</dbReference>
<dbReference type="GO" id="GO:0003676">
    <property type="term" value="F:nucleic acid binding"/>
    <property type="evidence" value="ECO:0007669"/>
    <property type="project" value="InterPro"/>
</dbReference>
<accession>F3ZRW1</accession>
<evidence type="ECO:0000259" key="1">
    <source>
        <dbReference type="PROSITE" id="PS50994"/>
    </source>
</evidence>
<dbReference type="NCBIfam" id="NF033516">
    <property type="entry name" value="transpos_IS3"/>
    <property type="match status" value="1"/>
</dbReference>
<dbReference type="SUPFAM" id="SSF46689">
    <property type="entry name" value="Homeodomain-like"/>
    <property type="match status" value="1"/>
</dbReference>
<dbReference type="OrthoDB" id="9815231at2"/>
<dbReference type="InterPro" id="IPR009057">
    <property type="entry name" value="Homeodomain-like_sf"/>
</dbReference>
<proteinExistence type="predicted"/>
<dbReference type="PANTHER" id="PTHR46889:SF5">
    <property type="entry name" value="INTEGRASE PROTEIN"/>
    <property type="match status" value="1"/>
</dbReference>
<dbReference type="Gene3D" id="3.30.420.10">
    <property type="entry name" value="Ribonuclease H-like superfamily/Ribonuclease H"/>
    <property type="match status" value="1"/>
</dbReference>
<dbReference type="PROSITE" id="PS50994">
    <property type="entry name" value="INTEGRASE"/>
    <property type="match status" value="1"/>
</dbReference>
<dbReference type="InterPro" id="IPR012337">
    <property type="entry name" value="RNaseH-like_sf"/>
</dbReference>
<gene>
    <name evidence="2" type="ORF">Bcop_0549</name>
</gene>
<sequence length="428" mass="50042">MKSKKMNRYTDSERLSILRDHFETGSSRASTARKYNLATPSLINSWINRFRFEELELSSDCKYSQEMKKKQETTSTESSLQSRIRDLEKALAYSKLEVLALNTLIDIAEKQEEITIRKKYWGQAVKQLHEQHSLPIQTACGLFGHCRQAYYQLKTNYFERSMRENQWIQVAKEIRCQAPGVGSIKLHKQLSEIFGAEHMIGRDAFIKLLRKKKMVLPAPKPRHTTNSNHRFRKYKNLIKGIQLNRPNQLWVADITYIDTQVGFTYLHIITDAYSRRIMGWKLAETLKAEHTLEALRMAISYAGKNNLTDLIHHSDRGVQYCSTDYVNELKTYDINISMTEDSKPTDNAIAERVNGIIKQELIYRLKLVKDIKELEVKLSSFIEYYNIRRPHMSLGMQAPDKVYLQSGQQNRLWKPRVFKKSKQVIIQP</sequence>
<protein>
    <submittedName>
        <fullName evidence="2">Integrase catalytic region</fullName>
    </submittedName>
</protein>
<organism evidence="2 3">
    <name type="scientific">Bacteroides coprosuis DSM 18011</name>
    <dbReference type="NCBI Taxonomy" id="679937"/>
    <lineage>
        <taxon>Bacteria</taxon>
        <taxon>Pseudomonadati</taxon>
        <taxon>Bacteroidota</taxon>
        <taxon>Bacteroidia</taxon>
        <taxon>Bacteroidales</taxon>
        <taxon>Bacteroidaceae</taxon>
        <taxon>Bacteroides</taxon>
    </lineage>
</organism>
<dbReference type="EMBL" id="CM001167">
    <property type="protein sequence ID" value="EGJ70767.1"/>
    <property type="molecule type" value="Genomic_DNA"/>
</dbReference>
<dbReference type="InterPro" id="IPR050900">
    <property type="entry name" value="Transposase_IS3/IS150/IS904"/>
</dbReference>
<dbReference type="AlphaFoldDB" id="F3ZRW1"/>
<keyword evidence="3" id="KW-1185">Reference proteome</keyword>
<evidence type="ECO:0000313" key="3">
    <source>
        <dbReference type="Proteomes" id="UP000018439"/>
    </source>
</evidence>
<feature type="domain" description="Integrase catalytic" evidence="1">
    <location>
        <begin position="242"/>
        <end position="407"/>
    </location>
</feature>
<dbReference type="eggNOG" id="COG2801">
    <property type="taxonomic scope" value="Bacteria"/>
</dbReference>
<dbReference type="InterPro" id="IPR048020">
    <property type="entry name" value="Transpos_IS3"/>
</dbReference>
<reference evidence="2 3" key="1">
    <citation type="journal article" date="2011" name="Stand. Genomic Sci.">
        <title>Non-contiguous finished genome sequence of Bacteroides coprosuis type strain (PC139).</title>
        <authorList>
            <person name="Land M."/>
            <person name="Held B."/>
            <person name="Gronow S."/>
            <person name="Abt B."/>
            <person name="Lucas S."/>
            <person name="Del Rio T.G."/>
            <person name="Nolan M."/>
            <person name="Tice H."/>
            <person name="Cheng J.F."/>
            <person name="Pitluck S."/>
            <person name="Liolios K."/>
            <person name="Pagani I."/>
            <person name="Ivanova N."/>
            <person name="Mavromatis K."/>
            <person name="Mikhailova N."/>
            <person name="Pati A."/>
            <person name="Tapia R."/>
            <person name="Han C."/>
            <person name="Goodwin L."/>
            <person name="Chen A."/>
            <person name="Palaniappan K."/>
            <person name="Hauser L."/>
            <person name="Brambilla E.M."/>
            <person name="Rohde M."/>
            <person name="Goker M."/>
            <person name="Detter J.C."/>
            <person name="Woyke T."/>
            <person name="Bristow J."/>
            <person name="Eisen J.A."/>
            <person name="Markowitz V."/>
            <person name="Hugenholtz P."/>
            <person name="Kyrpides N.C."/>
            <person name="Klenk H.P."/>
            <person name="Lapidus A."/>
        </authorList>
    </citation>
    <scope>NUCLEOTIDE SEQUENCE [LARGE SCALE GENOMIC DNA]</scope>
    <source>
        <strain evidence="2 3">DSM 18011</strain>
    </source>
</reference>
<dbReference type="Proteomes" id="UP000018439">
    <property type="component" value="Chromosome"/>
</dbReference>
<dbReference type="PANTHER" id="PTHR46889">
    <property type="entry name" value="TRANSPOSASE INSF FOR INSERTION SEQUENCE IS3B-RELATED"/>
    <property type="match status" value="1"/>
</dbReference>
<dbReference type="InterPro" id="IPR001584">
    <property type="entry name" value="Integrase_cat-core"/>
</dbReference>